<dbReference type="SUPFAM" id="SSF52096">
    <property type="entry name" value="ClpP/crotonase"/>
    <property type="match status" value="1"/>
</dbReference>
<gene>
    <name evidence="1" type="ORF">K1W69_18480</name>
</gene>
<organism evidence="1 2">
    <name type="scientific">Flavimaribacter sediminis</name>
    <dbReference type="NCBI Taxonomy" id="2865987"/>
    <lineage>
        <taxon>Bacteria</taxon>
        <taxon>Pseudomonadati</taxon>
        <taxon>Pseudomonadota</taxon>
        <taxon>Alphaproteobacteria</taxon>
        <taxon>Hyphomicrobiales</taxon>
        <taxon>Rhizobiaceae</taxon>
        <taxon>Flavimaribacter</taxon>
    </lineage>
</organism>
<sequence length="256" mass="27180">MADPVLLSVDGHVLTITLNRPEQLNALSRKAMTFFEKTVRALGDFSGVRAVIITGAGRAFCAGGDLIGFKRAIDVDKQALLDELAYNQTILQMIEDIPVPVIGAANGVAAAGGLELLLCCDIVLAAKNAKIGDGHARYAIVPAGGATVRLPRKIGPANAARLFYTAELVDAETMRDWGLVSEVVPGDKLLERAQALASDIARGSPEVLRRIKKLISARAGEPVTGLAEIGQFAEHVNGADLDEGLRAFIEKRTPDY</sequence>
<protein>
    <submittedName>
        <fullName evidence="1">Enoyl-CoA hydratase/isomerase family protein</fullName>
    </submittedName>
</protein>
<dbReference type="Proteomes" id="UP001196509">
    <property type="component" value="Unassembled WGS sequence"/>
</dbReference>
<evidence type="ECO:0000313" key="2">
    <source>
        <dbReference type="Proteomes" id="UP001196509"/>
    </source>
</evidence>
<dbReference type="PANTHER" id="PTHR11941">
    <property type="entry name" value="ENOYL-COA HYDRATASE-RELATED"/>
    <property type="match status" value="1"/>
</dbReference>
<proteinExistence type="predicted"/>
<dbReference type="InterPro" id="IPR001753">
    <property type="entry name" value="Enoyl-CoA_hydra/iso"/>
</dbReference>
<name>A0AAE3D1S1_9HYPH</name>
<dbReference type="GO" id="GO:0006635">
    <property type="term" value="P:fatty acid beta-oxidation"/>
    <property type="evidence" value="ECO:0007669"/>
    <property type="project" value="TreeGrafter"/>
</dbReference>
<dbReference type="Pfam" id="PF00378">
    <property type="entry name" value="ECH_1"/>
    <property type="match status" value="1"/>
</dbReference>
<dbReference type="GO" id="GO:0003824">
    <property type="term" value="F:catalytic activity"/>
    <property type="evidence" value="ECO:0007669"/>
    <property type="project" value="UniProtKB-ARBA"/>
</dbReference>
<dbReference type="PANTHER" id="PTHR11941:SF54">
    <property type="entry name" value="ENOYL-COA HYDRATASE, MITOCHONDRIAL"/>
    <property type="match status" value="1"/>
</dbReference>
<comment type="caution">
    <text evidence="1">The sequence shown here is derived from an EMBL/GenBank/DDBJ whole genome shotgun (WGS) entry which is preliminary data.</text>
</comment>
<dbReference type="EMBL" id="JAICBX010000003">
    <property type="protein sequence ID" value="MBW8639189.1"/>
    <property type="molecule type" value="Genomic_DNA"/>
</dbReference>
<keyword evidence="2" id="KW-1185">Reference proteome</keyword>
<dbReference type="AlphaFoldDB" id="A0AAE3D1S1"/>
<reference evidence="1" key="1">
    <citation type="submission" date="2021-08" db="EMBL/GenBank/DDBJ databases">
        <title>Hoeflea bacterium WL0058 sp. nov., isolated from the sediment.</title>
        <authorList>
            <person name="Wang L."/>
            <person name="Zhang D."/>
        </authorList>
    </citation>
    <scope>NUCLEOTIDE SEQUENCE</scope>
    <source>
        <strain evidence="1">WL0058</strain>
    </source>
</reference>
<evidence type="ECO:0000313" key="1">
    <source>
        <dbReference type="EMBL" id="MBW8639189.1"/>
    </source>
</evidence>
<dbReference type="RefSeq" id="WP_220229892.1">
    <property type="nucleotide sequence ID" value="NZ_JAICBX010000003.1"/>
</dbReference>
<dbReference type="InterPro" id="IPR029045">
    <property type="entry name" value="ClpP/crotonase-like_dom_sf"/>
</dbReference>
<dbReference type="Gene3D" id="3.90.226.10">
    <property type="entry name" value="2-enoyl-CoA Hydratase, Chain A, domain 1"/>
    <property type="match status" value="1"/>
</dbReference>
<dbReference type="CDD" id="cd06558">
    <property type="entry name" value="crotonase-like"/>
    <property type="match status" value="1"/>
</dbReference>
<accession>A0AAE3D1S1</accession>